<dbReference type="InterPro" id="IPR013785">
    <property type="entry name" value="Aldolase_TIM"/>
</dbReference>
<proteinExistence type="predicted"/>
<dbReference type="GO" id="GO:0016829">
    <property type="term" value="F:lyase activity"/>
    <property type="evidence" value="ECO:0007669"/>
    <property type="project" value="UniProtKB-KW"/>
</dbReference>
<evidence type="ECO:0000313" key="3">
    <source>
        <dbReference type="Proteomes" id="UP000478892"/>
    </source>
</evidence>
<sequence length="97" mass="10567">MGPPLRNVILHHIPAQTAVPLPVSLVSRLRAAYPGVVIGIKDSSGDWATAEQFLAVHGDIAVLVGDERLLSKAMSHGAQRAMEKWYPKLSKLLFPFL</sequence>
<dbReference type="InterPro" id="IPR002220">
    <property type="entry name" value="DapA-like"/>
</dbReference>
<dbReference type="Gene3D" id="3.20.20.70">
    <property type="entry name" value="Aldolase class I"/>
    <property type="match status" value="1"/>
</dbReference>
<name>A0A6L6WHF4_9RHOB</name>
<dbReference type="AlphaFoldDB" id="A0A6L6WHF4"/>
<dbReference type="SUPFAM" id="SSF51569">
    <property type="entry name" value="Aldolase"/>
    <property type="match status" value="1"/>
</dbReference>
<dbReference type="EMBL" id="WQLV01000010">
    <property type="protein sequence ID" value="MVO17246.1"/>
    <property type="molecule type" value="Genomic_DNA"/>
</dbReference>
<organism evidence="2 3">
    <name type="scientific">Parasedimentitalea huanghaiensis</name>
    <dbReference type="NCBI Taxonomy" id="2682100"/>
    <lineage>
        <taxon>Bacteria</taxon>
        <taxon>Pseudomonadati</taxon>
        <taxon>Pseudomonadota</taxon>
        <taxon>Alphaproteobacteria</taxon>
        <taxon>Rhodobacterales</taxon>
        <taxon>Paracoccaceae</taxon>
        <taxon>Parasedimentitalea</taxon>
    </lineage>
</organism>
<evidence type="ECO:0000256" key="1">
    <source>
        <dbReference type="ARBA" id="ARBA00023239"/>
    </source>
</evidence>
<gene>
    <name evidence="2" type="ORF">GO984_15645</name>
</gene>
<dbReference type="RefSeq" id="WP_342448102.1">
    <property type="nucleotide sequence ID" value="NZ_WQLV01000010.1"/>
</dbReference>
<reference evidence="2 3" key="1">
    <citation type="submission" date="2019-12" db="EMBL/GenBank/DDBJ databases">
        <authorList>
            <person name="Zhang Y.-J."/>
        </authorList>
    </citation>
    <scope>NUCLEOTIDE SEQUENCE [LARGE SCALE GENOMIC DNA]</scope>
    <source>
        <strain evidence="2 3">CY05</strain>
    </source>
</reference>
<protein>
    <submittedName>
        <fullName evidence="2">Uncharacterized protein</fullName>
    </submittedName>
</protein>
<keyword evidence="3" id="KW-1185">Reference proteome</keyword>
<dbReference type="Proteomes" id="UP000478892">
    <property type="component" value="Unassembled WGS sequence"/>
</dbReference>
<evidence type="ECO:0000313" key="2">
    <source>
        <dbReference type="EMBL" id="MVO17246.1"/>
    </source>
</evidence>
<accession>A0A6L6WHF4</accession>
<keyword evidence="1" id="KW-0456">Lyase</keyword>
<dbReference type="Pfam" id="PF00701">
    <property type="entry name" value="DHDPS"/>
    <property type="match status" value="1"/>
</dbReference>
<comment type="caution">
    <text evidence="2">The sequence shown here is derived from an EMBL/GenBank/DDBJ whole genome shotgun (WGS) entry which is preliminary data.</text>
</comment>